<protein>
    <recommendedName>
        <fullName evidence="5">ditrans,polycis-polyprenyl diphosphate synthase [(2E,6E)-farnesyldiphosphate specific]</fullName>
        <ecNumber evidence="5">2.5.1.87</ecNumber>
    </recommendedName>
</protein>
<comment type="subcellular location">
    <subcellularLocation>
        <location evidence="2">Endoplasmic reticulum membrane</location>
    </subcellularLocation>
</comment>
<dbReference type="UniPathway" id="UPA00378"/>
<dbReference type="SUPFAM" id="SSF64005">
    <property type="entry name" value="Undecaprenyl diphosphate synthase"/>
    <property type="match status" value="1"/>
</dbReference>
<dbReference type="InterPro" id="IPR036424">
    <property type="entry name" value="UPP_synth-like_sf"/>
</dbReference>
<evidence type="ECO:0000313" key="14">
    <source>
        <dbReference type="Proteomes" id="UP000515154"/>
    </source>
</evidence>
<dbReference type="RefSeq" id="XP_029648174.1">
    <property type="nucleotide sequence ID" value="XM_029792314.2"/>
</dbReference>
<evidence type="ECO:0000256" key="9">
    <source>
        <dbReference type="ARBA" id="ARBA00022842"/>
    </source>
</evidence>
<reference evidence="15" key="1">
    <citation type="submission" date="2025-08" db="UniProtKB">
        <authorList>
            <consortium name="RefSeq"/>
        </authorList>
    </citation>
    <scope>IDENTIFICATION</scope>
</reference>
<comment type="similarity">
    <text evidence="4">Belongs to the UPP synthase family.</text>
</comment>
<dbReference type="GO" id="GO:0005789">
    <property type="term" value="C:endoplasmic reticulum membrane"/>
    <property type="evidence" value="ECO:0007669"/>
    <property type="project" value="UniProtKB-SubCell"/>
</dbReference>
<accession>A0A6P7TB16</accession>
<dbReference type="PANTHER" id="PTHR21528">
    <property type="entry name" value="DEHYDRODOLICHYL DIPHOSPHATE SYNTHASE COMPLEX SUBUNIT NUS1"/>
    <property type="match status" value="1"/>
</dbReference>
<keyword evidence="10 13" id="KW-1133">Transmembrane helix</keyword>
<evidence type="ECO:0000256" key="10">
    <source>
        <dbReference type="ARBA" id="ARBA00022989"/>
    </source>
</evidence>
<dbReference type="GO" id="GO:0045547">
    <property type="term" value="F:ditrans,polycis-polyprenyl diphosphate synthase [(2E,6E)-farnesyl diphosphate specific] activity"/>
    <property type="evidence" value="ECO:0007669"/>
    <property type="project" value="UniProtKB-EC"/>
</dbReference>
<dbReference type="PANTHER" id="PTHR21528:SF0">
    <property type="entry name" value="DEHYDRODOLICHYL DIPHOSPHATE SYNTHASE COMPLEX SUBUNIT NUS1"/>
    <property type="match status" value="1"/>
</dbReference>
<evidence type="ECO:0000256" key="6">
    <source>
        <dbReference type="ARBA" id="ARBA00022679"/>
    </source>
</evidence>
<keyword evidence="8" id="KW-0256">Endoplasmic reticulum</keyword>
<dbReference type="Gene3D" id="3.40.1180.10">
    <property type="entry name" value="Decaprenyl diphosphate synthase-like"/>
    <property type="match status" value="1"/>
</dbReference>
<comment type="catalytic activity">
    <reaction evidence="12">
        <text>n isopentenyl diphosphate + (2E,6E)-farnesyl diphosphate = a di-trans,poly-cis-polyprenyl diphosphate + n diphosphate</text>
        <dbReference type="Rhea" id="RHEA:53008"/>
        <dbReference type="Rhea" id="RHEA-COMP:19494"/>
        <dbReference type="ChEBI" id="CHEBI:33019"/>
        <dbReference type="ChEBI" id="CHEBI:128769"/>
        <dbReference type="ChEBI" id="CHEBI:136960"/>
        <dbReference type="ChEBI" id="CHEBI:175763"/>
        <dbReference type="EC" id="2.5.1.87"/>
    </reaction>
</comment>
<dbReference type="GO" id="GO:1904423">
    <property type="term" value="C:dehydrodolichyl diphosphate synthase complex"/>
    <property type="evidence" value="ECO:0007669"/>
    <property type="project" value="InterPro"/>
</dbReference>
<evidence type="ECO:0000256" key="1">
    <source>
        <dbReference type="ARBA" id="ARBA00001946"/>
    </source>
</evidence>
<evidence type="ECO:0000256" key="5">
    <source>
        <dbReference type="ARBA" id="ARBA00012596"/>
    </source>
</evidence>
<keyword evidence="14" id="KW-1185">Reference proteome</keyword>
<comment type="cofactor">
    <cofactor evidence="1">
        <name>Mg(2+)</name>
        <dbReference type="ChEBI" id="CHEBI:18420"/>
    </cofactor>
</comment>
<keyword evidence="7 13" id="KW-0812">Transmembrane</keyword>
<sequence length="297" mass="34048">MFLDRFLLRLFHYLLSFVSCIYNWWLKILQLRFIVFAGNSGFSNFHGFLYFVKHIFSCFRDRRKSSTKTSRTLNNTTTSTTAATPLQLNRIRCDSKELKKLPTSLGLALNERDVSSLDICNIVLWSLVMGIPYISIYDIKGDLKRNSITLQNELLKKKHELFGPEANMYEILLNPGSSLTELPKCGKQILVNILSLDDGRQSLVHIAQHLSEQVLQKQMKISDINPELIDRFYKITYGCPAPDLIIRFGKTESLLGFSPWQSQFSEILPCPSHVGLDYLTYLSTLIDYANSSQRCGK</sequence>
<dbReference type="EC" id="2.5.1.87" evidence="5"/>
<evidence type="ECO:0000256" key="3">
    <source>
        <dbReference type="ARBA" id="ARBA00004922"/>
    </source>
</evidence>
<evidence type="ECO:0000256" key="2">
    <source>
        <dbReference type="ARBA" id="ARBA00004586"/>
    </source>
</evidence>
<keyword evidence="9" id="KW-0460">Magnesium</keyword>
<keyword evidence="11 13" id="KW-0472">Membrane</keyword>
<evidence type="ECO:0000256" key="7">
    <source>
        <dbReference type="ARBA" id="ARBA00022692"/>
    </source>
</evidence>
<comment type="pathway">
    <text evidence="3">Protein modification; protein glycosylation.</text>
</comment>
<dbReference type="KEGG" id="osn:115222170"/>
<proteinExistence type="inferred from homology"/>
<dbReference type="Proteomes" id="UP000515154">
    <property type="component" value="Linkage group LG19"/>
</dbReference>
<gene>
    <name evidence="15" type="primary">LOC115222170</name>
</gene>
<dbReference type="PROSITE" id="PS51257">
    <property type="entry name" value="PROKAR_LIPOPROTEIN"/>
    <property type="match status" value="1"/>
</dbReference>
<feature type="transmembrane region" description="Helical" evidence="13">
    <location>
        <begin position="6"/>
        <end position="26"/>
    </location>
</feature>
<evidence type="ECO:0000256" key="11">
    <source>
        <dbReference type="ARBA" id="ARBA00023136"/>
    </source>
</evidence>
<name>A0A6P7TB16_9MOLL</name>
<evidence type="ECO:0000256" key="8">
    <source>
        <dbReference type="ARBA" id="ARBA00022824"/>
    </source>
</evidence>
<organism evidence="14 15">
    <name type="scientific">Octopus sinensis</name>
    <name type="common">East Asian common octopus</name>
    <dbReference type="NCBI Taxonomy" id="2607531"/>
    <lineage>
        <taxon>Eukaryota</taxon>
        <taxon>Metazoa</taxon>
        <taxon>Spiralia</taxon>
        <taxon>Lophotrochozoa</taxon>
        <taxon>Mollusca</taxon>
        <taxon>Cephalopoda</taxon>
        <taxon>Coleoidea</taxon>
        <taxon>Octopodiformes</taxon>
        <taxon>Octopoda</taxon>
        <taxon>Incirrata</taxon>
        <taxon>Octopodidae</taxon>
        <taxon>Octopus</taxon>
    </lineage>
</organism>
<keyword evidence="6" id="KW-0808">Transferase</keyword>
<dbReference type="InterPro" id="IPR038887">
    <property type="entry name" value="Nus1/NgBR"/>
</dbReference>
<evidence type="ECO:0000313" key="15">
    <source>
        <dbReference type="RefSeq" id="XP_029648174.1"/>
    </source>
</evidence>
<dbReference type="AlphaFoldDB" id="A0A6P7TB16"/>
<evidence type="ECO:0000256" key="4">
    <source>
        <dbReference type="ARBA" id="ARBA00005432"/>
    </source>
</evidence>
<evidence type="ECO:0000256" key="13">
    <source>
        <dbReference type="SAM" id="Phobius"/>
    </source>
</evidence>
<evidence type="ECO:0000256" key="12">
    <source>
        <dbReference type="ARBA" id="ARBA00047353"/>
    </source>
</evidence>